<reference evidence="8 9" key="6">
    <citation type="journal article" date="2011" name="Appl. Environ. Microbiol.">
        <title>Involvement of the azorhizobial chromosome partition gene (parA) in the onset of bacteroid differentiation during Sesbania rostrata stem nodule development.</title>
        <authorList>
            <person name="Liu CT."/>
            <person name="Lee KB."/>
            <person name="Wang YS."/>
            <person name="Peng MH."/>
            <person name="Lee KT."/>
            <person name="Suzuki S."/>
            <person name="Suzuki T."/>
            <person name="Oyaizu H."/>
        </authorList>
    </citation>
    <scope>NUCLEOTIDE SEQUENCE [LARGE SCALE GENOMIC DNA]</scope>
    <source>
        <strain evidence="9">ATCC 43989 / DSM 5975 / JCM 20966 / LMG 6465 / NBRC 14845 / NCIMB 13405 / ORS 571</strain>
    </source>
</reference>
<keyword evidence="9" id="KW-1185">Reference proteome</keyword>
<dbReference type="RefSeq" id="WP_012169781.1">
    <property type="nucleotide sequence ID" value="NC_009937.1"/>
</dbReference>
<evidence type="ECO:0000256" key="5">
    <source>
        <dbReference type="ARBA" id="ARBA00023004"/>
    </source>
</evidence>
<proteinExistence type="predicted"/>
<gene>
    <name evidence="8" type="ordered locus">AZC_1250</name>
</gene>
<dbReference type="EMBL" id="AP009384">
    <property type="protein sequence ID" value="BAF87248.1"/>
    <property type="molecule type" value="Genomic_DNA"/>
</dbReference>
<evidence type="ECO:0000256" key="6">
    <source>
        <dbReference type="PROSITE-ProRule" id="PRU00433"/>
    </source>
</evidence>
<organism evidence="8 9">
    <name type="scientific">Azorhizobium caulinodans (strain ATCC 43989 / DSM 5975 / JCM 20966 / LMG 6465 / NBRC 14845 / NCIMB 13405 / ORS 571)</name>
    <dbReference type="NCBI Taxonomy" id="438753"/>
    <lineage>
        <taxon>Bacteria</taxon>
        <taxon>Pseudomonadati</taxon>
        <taxon>Pseudomonadota</taxon>
        <taxon>Alphaproteobacteria</taxon>
        <taxon>Hyphomicrobiales</taxon>
        <taxon>Xanthobacteraceae</taxon>
        <taxon>Azorhizobium</taxon>
    </lineage>
</organism>
<dbReference type="PANTHER" id="PTHR11961">
    <property type="entry name" value="CYTOCHROME C"/>
    <property type="match status" value="1"/>
</dbReference>
<keyword evidence="4" id="KW-0249">Electron transport</keyword>
<dbReference type="Proteomes" id="UP000000270">
    <property type="component" value="Chromosome"/>
</dbReference>
<dbReference type="InterPro" id="IPR009056">
    <property type="entry name" value="Cyt_c-like_dom"/>
</dbReference>
<evidence type="ECO:0000256" key="2">
    <source>
        <dbReference type="ARBA" id="ARBA00022617"/>
    </source>
</evidence>
<dbReference type="SUPFAM" id="SSF46626">
    <property type="entry name" value="Cytochrome c"/>
    <property type="match status" value="1"/>
</dbReference>
<reference evidence="8 9" key="1">
    <citation type="journal article" date="2007" name="Appl. Environ. Microbiol.">
        <title>Rhizobial factors required for stem nodule maturation and maintenance in Sesbania rostrata-Azorhizobium caulinodans ORS571 symbiosis.</title>
        <authorList>
            <person name="Suzuki S."/>
            <person name="Aono T."/>
            <person name="Lee KB."/>
            <person name="Suzuki T."/>
            <person name="Liu CT."/>
            <person name="Miwa H."/>
            <person name="Wakao S."/>
            <person name="Iki T."/>
            <person name="Oyaizu H."/>
        </authorList>
    </citation>
    <scope>NUCLEOTIDE SEQUENCE [LARGE SCALE GENOMIC DNA]</scope>
    <source>
        <strain evidence="9">ATCC 43989 / DSM 5975 / JCM 20966 / LMG 6465 / NBRC 14845 / NCIMB 13405 / ORS 571</strain>
    </source>
</reference>
<dbReference type="PRINTS" id="PR00604">
    <property type="entry name" value="CYTCHRMECIAB"/>
</dbReference>
<dbReference type="PROSITE" id="PS51007">
    <property type="entry name" value="CYTC"/>
    <property type="match status" value="1"/>
</dbReference>
<feature type="domain" description="Cytochrome c" evidence="7">
    <location>
        <begin position="52"/>
        <end position="153"/>
    </location>
</feature>
<dbReference type="InterPro" id="IPR002327">
    <property type="entry name" value="Cyt_c_1A/1B"/>
</dbReference>
<evidence type="ECO:0000313" key="9">
    <source>
        <dbReference type="Proteomes" id="UP000000270"/>
    </source>
</evidence>
<evidence type="ECO:0000256" key="3">
    <source>
        <dbReference type="ARBA" id="ARBA00022723"/>
    </source>
</evidence>
<dbReference type="eggNOG" id="COG3474">
    <property type="taxonomic scope" value="Bacteria"/>
</dbReference>
<dbReference type="AlphaFoldDB" id="A8I0F1"/>
<reference evidence="8 9" key="3">
    <citation type="journal article" date="2008" name="BMC Genomics">
        <title>The genome of the versatile nitrogen fixer Azorhizobium caulinodans ORS571.</title>
        <authorList>
            <person name="Lee KB."/>
            <person name="Backer P.D."/>
            <person name="Aono T."/>
            <person name="Liu CT."/>
            <person name="Suzuki S."/>
            <person name="Suzuki T."/>
            <person name="Kaneko T."/>
            <person name="Yamada M."/>
            <person name="Tabata S."/>
            <person name="Kupfer D.M."/>
            <person name="Najar F.Z."/>
            <person name="Wiley G.B."/>
            <person name="Roe B."/>
            <person name="Binnewies T.T."/>
            <person name="Ussery D.W."/>
            <person name="D'Haeze W."/>
            <person name="Herder J.D."/>
            <person name="Gevers D."/>
            <person name="Vereecke D."/>
            <person name="Holsters M."/>
            <person name="Oyaizu H."/>
        </authorList>
    </citation>
    <scope>NUCLEOTIDE SEQUENCE [LARGE SCALE GENOMIC DNA]</scope>
    <source>
        <strain evidence="9">ATCC 43989 / DSM 5975 / JCM 20966 / LMG 6465 / NBRC 14845 / NCIMB 13405 / ORS 571</strain>
    </source>
</reference>
<dbReference type="PROSITE" id="PS51257">
    <property type="entry name" value="PROKAR_LIPOPROTEIN"/>
    <property type="match status" value="1"/>
</dbReference>
<name>A8I0F1_AZOC5</name>
<evidence type="ECO:0000256" key="4">
    <source>
        <dbReference type="ARBA" id="ARBA00022982"/>
    </source>
</evidence>
<keyword evidence="1" id="KW-0813">Transport</keyword>
<evidence type="ECO:0000259" key="7">
    <source>
        <dbReference type="PROSITE" id="PS51007"/>
    </source>
</evidence>
<evidence type="ECO:0000313" key="8">
    <source>
        <dbReference type="EMBL" id="BAF87248.1"/>
    </source>
</evidence>
<dbReference type="Pfam" id="PF00034">
    <property type="entry name" value="Cytochrom_C"/>
    <property type="match status" value="1"/>
</dbReference>
<keyword evidence="5 6" id="KW-0408">Iron</keyword>
<keyword evidence="3 6" id="KW-0479">Metal-binding</keyword>
<dbReference type="GO" id="GO:0020037">
    <property type="term" value="F:heme binding"/>
    <property type="evidence" value="ECO:0007669"/>
    <property type="project" value="InterPro"/>
</dbReference>
<keyword evidence="2 6" id="KW-0349">Heme</keyword>
<dbReference type="KEGG" id="azc:AZC_1250"/>
<dbReference type="InterPro" id="IPR036909">
    <property type="entry name" value="Cyt_c-like_dom_sf"/>
</dbReference>
<protein>
    <submittedName>
        <fullName evidence="8">Cytochrome c</fullName>
    </submittedName>
</protein>
<sequence length="155" mass="16396">MRHPLLSIALGVGIGACAVALAWRFWPGFAPSQRPPRPVPENATLADLLRDADPAAGAQVFRICGSCHSVGRAGGNLDGPNLHGVMGSLIGRNSPRFSYTAALQAVGGRWTLERMDAWLKDPQAFAPGTSMGFAGLESARDRADVIAYLMRQTGP</sequence>
<dbReference type="Gene3D" id="1.10.760.10">
    <property type="entry name" value="Cytochrome c-like domain"/>
    <property type="match status" value="1"/>
</dbReference>
<dbReference type="GO" id="GO:0046872">
    <property type="term" value="F:metal ion binding"/>
    <property type="evidence" value="ECO:0007669"/>
    <property type="project" value="UniProtKB-KW"/>
</dbReference>
<dbReference type="GO" id="GO:0009055">
    <property type="term" value="F:electron transfer activity"/>
    <property type="evidence" value="ECO:0007669"/>
    <property type="project" value="InterPro"/>
</dbReference>
<accession>A8I0F1</accession>
<reference evidence="8 9" key="5">
    <citation type="journal article" date="2010" name="Appl. Environ. Microbiol.">
        <title>phrR-like gene praR of Azorhizobium caulinodans ORS571 is essential for symbiosis with Sesbania rostrata and is involved in expression of reb genes.</title>
        <authorList>
            <person name="Akiba N."/>
            <person name="Aono T."/>
            <person name="Toyazaki H."/>
            <person name="Sato S."/>
            <person name="Oyaizu H."/>
        </authorList>
    </citation>
    <scope>NUCLEOTIDE SEQUENCE [LARGE SCALE GENOMIC DNA]</scope>
    <source>
        <strain evidence="9">ATCC 43989 / DSM 5975 / JCM 20966 / LMG 6465 / NBRC 14845 / NCIMB 13405 / ORS 571</strain>
    </source>
</reference>
<evidence type="ECO:0000256" key="1">
    <source>
        <dbReference type="ARBA" id="ARBA00022448"/>
    </source>
</evidence>
<dbReference type="STRING" id="438753.AZC_1250"/>
<reference evidence="8 9" key="4">
    <citation type="journal article" date="2009" name="Appl. Environ. Microbiol.">
        <title>Comparative genome-wide transcriptional profiling of Azorhizobium caulinodans ORS571 grown under free-living and symbiotic conditions.</title>
        <authorList>
            <person name="Tsukada S."/>
            <person name="Aono T."/>
            <person name="Akiba N."/>
            <person name="Lee KB."/>
            <person name="Liu CT."/>
            <person name="Toyazaki H."/>
            <person name="Oyaizu H."/>
        </authorList>
    </citation>
    <scope>NUCLEOTIDE SEQUENCE [LARGE SCALE GENOMIC DNA]</scope>
    <source>
        <strain evidence="9">ATCC 43989 / DSM 5975 / JCM 20966 / LMG 6465 / NBRC 14845 / NCIMB 13405 / ORS 571</strain>
    </source>
</reference>
<reference evidence="9" key="2">
    <citation type="submission" date="2007-04" db="EMBL/GenBank/DDBJ databases">
        <title>Complete genome sequence of the nitrogen-fixing bacterium Azorhizobium caulinodans ORS571.</title>
        <authorList>
            <person name="Lee K.B."/>
            <person name="Backer P.D."/>
            <person name="Aono T."/>
            <person name="Liu C.T."/>
            <person name="Suzuki S."/>
            <person name="Suzuki T."/>
            <person name="Kaneko T."/>
            <person name="Yamada M."/>
            <person name="Tabata S."/>
            <person name="Kupfer D.M."/>
            <person name="Najar F.Z."/>
            <person name="Wiley G.B."/>
            <person name="Roe B."/>
            <person name="Binnewies T."/>
            <person name="Ussery D."/>
            <person name="Vereecke D."/>
            <person name="Gevers D."/>
            <person name="Holsters M."/>
            <person name="Oyaizu H."/>
        </authorList>
    </citation>
    <scope>NUCLEOTIDE SEQUENCE [LARGE SCALE GENOMIC DNA]</scope>
    <source>
        <strain evidence="9">ATCC 43989 / DSM 5975 / JCM 20966 / LMG 6465 / NBRC 14845 / NCIMB 13405 / ORS 571</strain>
    </source>
</reference>
<dbReference type="HOGENOM" id="CLU_060944_4_1_5"/>